<feature type="compositionally biased region" description="Polar residues" evidence="3">
    <location>
        <begin position="371"/>
        <end position="380"/>
    </location>
</feature>
<feature type="region of interest" description="Disordered" evidence="3">
    <location>
        <begin position="214"/>
        <end position="247"/>
    </location>
</feature>
<evidence type="ECO:0000256" key="2">
    <source>
        <dbReference type="ARBA" id="ARBA00023242"/>
    </source>
</evidence>
<dbReference type="CDD" id="cd18315">
    <property type="entry name" value="BTB_POZ_BAB-like"/>
    <property type="match status" value="1"/>
</dbReference>
<dbReference type="AlphaFoldDB" id="A0A7R9H401"/>
<keyword evidence="2" id="KW-0539">Nucleus</keyword>
<dbReference type="InterPro" id="IPR011333">
    <property type="entry name" value="SKP1/BTB/POZ_sf"/>
</dbReference>
<dbReference type="PROSITE" id="PS50097">
    <property type="entry name" value="BTB"/>
    <property type="match status" value="1"/>
</dbReference>
<evidence type="ECO:0000256" key="1">
    <source>
        <dbReference type="ARBA" id="ARBA00004123"/>
    </source>
</evidence>
<dbReference type="SMART" id="SM00225">
    <property type="entry name" value="BTB"/>
    <property type="match status" value="1"/>
</dbReference>
<dbReference type="Pfam" id="PF00651">
    <property type="entry name" value="BTB"/>
    <property type="match status" value="1"/>
</dbReference>
<feature type="compositionally biased region" description="Pro residues" evidence="3">
    <location>
        <begin position="228"/>
        <end position="241"/>
    </location>
</feature>
<dbReference type="GO" id="GO:0006357">
    <property type="term" value="P:regulation of transcription by RNA polymerase II"/>
    <property type="evidence" value="ECO:0007669"/>
    <property type="project" value="TreeGrafter"/>
</dbReference>
<evidence type="ECO:0000313" key="5">
    <source>
        <dbReference type="EMBL" id="CAD7406978.1"/>
    </source>
</evidence>
<organism evidence="5">
    <name type="scientific">Timema cristinae</name>
    <name type="common">Walking stick</name>
    <dbReference type="NCBI Taxonomy" id="61476"/>
    <lineage>
        <taxon>Eukaryota</taxon>
        <taxon>Metazoa</taxon>
        <taxon>Ecdysozoa</taxon>
        <taxon>Arthropoda</taxon>
        <taxon>Hexapoda</taxon>
        <taxon>Insecta</taxon>
        <taxon>Pterygota</taxon>
        <taxon>Neoptera</taxon>
        <taxon>Polyneoptera</taxon>
        <taxon>Phasmatodea</taxon>
        <taxon>Timematodea</taxon>
        <taxon>Timematoidea</taxon>
        <taxon>Timematidae</taxon>
        <taxon>Timema</taxon>
    </lineage>
</organism>
<dbReference type="PANTHER" id="PTHR23110">
    <property type="entry name" value="BTB DOMAIN TRANSCRIPTION FACTOR"/>
    <property type="match status" value="1"/>
</dbReference>
<dbReference type="Gene3D" id="3.30.710.10">
    <property type="entry name" value="Potassium Channel Kv1.1, Chain A"/>
    <property type="match status" value="1"/>
</dbReference>
<proteinExistence type="predicted"/>
<dbReference type="PANTHER" id="PTHR23110:SF101">
    <property type="entry name" value="PROTEIN JIM LOVELL"/>
    <property type="match status" value="1"/>
</dbReference>
<gene>
    <name evidence="5" type="ORF">TCEB3V08_LOCUS8789</name>
</gene>
<feature type="compositionally biased region" description="Basic residues" evidence="3">
    <location>
        <begin position="309"/>
        <end position="321"/>
    </location>
</feature>
<name>A0A7R9H401_TIMCR</name>
<feature type="domain" description="BTB" evidence="4">
    <location>
        <begin position="111"/>
        <end position="176"/>
    </location>
</feature>
<dbReference type="InterPro" id="IPR051095">
    <property type="entry name" value="Dros_DevTransReg"/>
</dbReference>
<evidence type="ECO:0000259" key="4">
    <source>
        <dbReference type="PROSITE" id="PS50097"/>
    </source>
</evidence>
<reference evidence="5" key="1">
    <citation type="submission" date="2020-11" db="EMBL/GenBank/DDBJ databases">
        <authorList>
            <person name="Tran Van P."/>
        </authorList>
    </citation>
    <scope>NUCLEOTIDE SEQUENCE</scope>
</reference>
<feature type="compositionally biased region" description="Pro residues" evidence="3">
    <location>
        <begin position="334"/>
        <end position="350"/>
    </location>
</feature>
<protein>
    <recommendedName>
        <fullName evidence="4">BTB domain-containing protein</fullName>
    </recommendedName>
</protein>
<dbReference type="EMBL" id="OC320016">
    <property type="protein sequence ID" value="CAD7406978.1"/>
    <property type="molecule type" value="Genomic_DNA"/>
</dbReference>
<feature type="compositionally biased region" description="Low complexity" evidence="3">
    <location>
        <begin position="361"/>
        <end position="370"/>
    </location>
</feature>
<dbReference type="InterPro" id="IPR000210">
    <property type="entry name" value="BTB/POZ_dom"/>
</dbReference>
<comment type="subcellular location">
    <subcellularLocation>
        <location evidence="1">Nucleus</location>
    </subcellularLocation>
</comment>
<dbReference type="SUPFAM" id="SSF54695">
    <property type="entry name" value="POZ domain"/>
    <property type="match status" value="1"/>
</dbReference>
<accession>A0A7R9H401</accession>
<feature type="region of interest" description="Disordered" evidence="3">
    <location>
        <begin position="473"/>
        <end position="502"/>
    </location>
</feature>
<evidence type="ECO:0000256" key="3">
    <source>
        <dbReference type="SAM" id="MobiDB-lite"/>
    </source>
</evidence>
<feature type="region of interest" description="Disordered" evidence="3">
    <location>
        <begin position="298"/>
        <end position="405"/>
    </location>
</feature>
<sequence length="601" mass="67705">MNMEESLLLTLSNHTHIPGPQEGGGASFAMRRRRRESASVLECFCLIGFINEGSGELCVQFWLPYFLEESELCNERTEMASSSPHYSLRWNNHQNHILNAFDTLLQNETLVDVTLVCEETSVRAHKVVLSACSPYFQRIFSENPCKHPVIVLKDLRGWEVQAIVDFMYKGEISVIQEQLTSLIKAAESLQVHDVDSCLFCALPQVRGLAHTEHVVSETGGGGKDLPPRSTPQPPPFSPPAPLSSLEKMGLFTPHSRSFSSSVLHDPPMMSPFSPSPIPNFEPPLKLPQIQHLPHISFGDALDHCSSPQPRRKQVRKARPRRRSGDLSGVQDLSKPPPLPPTPAVSPPPAPDTAENLSMKRPNNNNNHHPPTSQSSNTHHQTLPPAPARTPVGSPHPLEKHKSKVNAAVKRCGKTCMERVSNEWVLKEFGCKWNPIGNCERSVLRWFGYFERMRVDRVTEQIYEGRPDVRQNKHNLVSMQPPPSLKTESEETQLPDNCRSDMHTPERDRERLEYCNSAESLSLPPPPPCTHSCKREREWKINTPDQESNLDLPVICSPVYCKGGTIDYLTTNRKVIFRGSVPHLYEDRVENRIVTHSTPDRD</sequence>
<dbReference type="GO" id="GO:0005634">
    <property type="term" value="C:nucleus"/>
    <property type="evidence" value="ECO:0007669"/>
    <property type="project" value="UniProtKB-SubCell"/>
</dbReference>